<dbReference type="Gene3D" id="1.10.1200.80">
    <property type="entry name" value="Putative flavin oxidoreducatase, domain 2"/>
    <property type="match status" value="1"/>
</dbReference>
<dbReference type="NCBIfam" id="TIGR00737">
    <property type="entry name" value="nifR3_yhdG"/>
    <property type="match status" value="1"/>
</dbReference>
<dbReference type="GO" id="GO:0017150">
    <property type="term" value="F:tRNA dihydrouridine synthase activity"/>
    <property type="evidence" value="ECO:0007669"/>
    <property type="project" value="TreeGrafter"/>
</dbReference>
<dbReference type="EMBL" id="VFML01000001">
    <property type="protein sequence ID" value="TQJ03512.1"/>
    <property type="molecule type" value="Genomic_DNA"/>
</dbReference>
<feature type="domain" description="DUS-like FMN-binding" evidence="2">
    <location>
        <begin position="71"/>
        <end position="371"/>
    </location>
</feature>
<reference evidence="3 4" key="1">
    <citation type="submission" date="2019-06" db="EMBL/GenBank/DDBJ databases">
        <title>Sequencing the genomes of 1000 actinobacteria strains.</title>
        <authorList>
            <person name="Klenk H.-P."/>
        </authorList>
    </citation>
    <scope>NUCLEOTIDE SEQUENCE [LARGE SCALE GENOMIC DNA]</scope>
    <source>
        <strain evidence="3 4">DSM 45679</strain>
    </source>
</reference>
<dbReference type="InterPro" id="IPR013785">
    <property type="entry name" value="Aldolase_TIM"/>
</dbReference>
<dbReference type="InterPro" id="IPR024036">
    <property type="entry name" value="tRNA-dHydroUridine_Synthase_C"/>
</dbReference>
<evidence type="ECO:0000313" key="4">
    <source>
        <dbReference type="Proteomes" id="UP000320876"/>
    </source>
</evidence>
<evidence type="ECO:0000313" key="3">
    <source>
        <dbReference type="EMBL" id="TQJ03512.1"/>
    </source>
</evidence>
<dbReference type="GO" id="GO:0050660">
    <property type="term" value="F:flavin adenine dinucleotide binding"/>
    <property type="evidence" value="ECO:0007669"/>
    <property type="project" value="InterPro"/>
</dbReference>
<keyword evidence="4" id="KW-1185">Reference proteome</keyword>
<dbReference type="CDD" id="cd02801">
    <property type="entry name" value="DUS_like_FMN"/>
    <property type="match status" value="1"/>
</dbReference>
<organism evidence="3 4">
    <name type="scientific">Amycolatopsis cihanbeyliensis</name>
    <dbReference type="NCBI Taxonomy" id="1128664"/>
    <lineage>
        <taxon>Bacteria</taxon>
        <taxon>Bacillati</taxon>
        <taxon>Actinomycetota</taxon>
        <taxon>Actinomycetes</taxon>
        <taxon>Pseudonocardiales</taxon>
        <taxon>Pseudonocardiaceae</taxon>
        <taxon>Amycolatopsis</taxon>
    </lineage>
</organism>
<dbReference type="Proteomes" id="UP000320876">
    <property type="component" value="Unassembled WGS sequence"/>
</dbReference>
<dbReference type="PANTHER" id="PTHR45846">
    <property type="entry name" value="TRNA-DIHYDROURIDINE(47) SYNTHASE [NAD(P)(+)]-LIKE"/>
    <property type="match status" value="1"/>
</dbReference>
<protein>
    <submittedName>
        <fullName evidence="3">NifR3 family TIM-barrel protein</fullName>
    </submittedName>
</protein>
<sequence length="427" mass="45716">MTASNHSASACPDKWYAASFNVEVEKPVGGDANLPITLRDASPATMESMTASLSKPALRIGPYGVDPPVVLAPMAGITNIAFRRLCREYGAGLYVCEMITARAVVERHPGTWHMMSFDEGEYPRSMQLYGVDPATMREAVKIIIGEGLADHVDQNYGCPVAKVTRKGGGAALPFKRRLFGEIIAATVEAAEPAGVPVTVKFRVGIDDDHHTYLDAGRIAETEGAAAVSLHARTAAQRYSGQADWAHIARLKEAVRTIPVLGNGDIFAAGDALRMMAETGCDGVVVGRGCLGRPWLFGELEAAFAGRPIPRGPNLGTVAGVLRRHAELLIEHDGPDKAMRDLRKHMAWYLRGFPVGSDLRRGFSMVSSLAELDGLIEQLDHEAPFPDEAEGPRGRQGSPGKVTLPHGWLDDPDDPCVPAGADLMHSGG</sequence>
<accession>A0A542DK98</accession>
<evidence type="ECO:0000259" key="2">
    <source>
        <dbReference type="Pfam" id="PF01207"/>
    </source>
</evidence>
<dbReference type="Gene3D" id="3.20.20.70">
    <property type="entry name" value="Aldolase class I"/>
    <property type="match status" value="1"/>
</dbReference>
<name>A0A542DK98_AMYCI</name>
<comment type="caution">
    <text evidence="3">The sequence shown here is derived from an EMBL/GenBank/DDBJ whole genome shotgun (WGS) entry which is preliminary data.</text>
</comment>
<dbReference type="InterPro" id="IPR035587">
    <property type="entry name" value="DUS-like_FMN-bd"/>
</dbReference>
<gene>
    <name evidence="3" type="ORF">FB471_3274</name>
</gene>
<dbReference type="GO" id="GO:0003723">
    <property type="term" value="F:RNA binding"/>
    <property type="evidence" value="ECO:0007669"/>
    <property type="project" value="TreeGrafter"/>
</dbReference>
<dbReference type="Pfam" id="PF01207">
    <property type="entry name" value="Dus"/>
    <property type="match status" value="1"/>
</dbReference>
<dbReference type="PANTHER" id="PTHR45846:SF1">
    <property type="entry name" value="TRNA-DIHYDROURIDINE(47) SYNTHASE [NAD(P)(+)]-LIKE"/>
    <property type="match status" value="1"/>
</dbReference>
<dbReference type="InterPro" id="IPR004652">
    <property type="entry name" value="DusB-like"/>
</dbReference>
<feature type="region of interest" description="Disordered" evidence="1">
    <location>
        <begin position="383"/>
        <end position="427"/>
    </location>
</feature>
<dbReference type="AlphaFoldDB" id="A0A542DK98"/>
<dbReference type="SUPFAM" id="SSF51395">
    <property type="entry name" value="FMN-linked oxidoreductases"/>
    <property type="match status" value="1"/>
</dbReference>
<proteinExistence type="predicted"/>
<evidence type="ECO:0000256" key="1">
    <source>
        <dbReference type="SAM" id="MobiDB-lite"/>
    </source>
</evidence>